<dbReference type="Gene3D" id="1.10.110.10">
    <property type="entry name" value="Plant lipid-transfer and hydrophobic proteins"/>
    <property type="match status" value="1"/>
</dbReference>
<dbReference type="CDD" id="cd01958">
    <property type="entry name" value="HPS_like"/>
    <property type="match status" value="1"/>
</dbReference>
<reference evidence="3" key="2">
    <citation type="journal article" date="2024" name="Plant">
        <title>Genomic evolution and insights into agronomic trait innovations of Sesamum species.</title>
        <authorList>
            <person name="Miao H."/>
            <person name="Wang L."/>
            <person name="Qu L."/>
            <person name="Liu H."/>
            <person name="Sun Y."/>
            <person name="Le M."/>
            <person name="Wang Q."/>
            <person name="Wei S."/>
            <person name="Zheng Y."/>
            <person name="Lin W."/>
            <person name="Duan Y."/>
            <person name="Cao H."/>
            <person name="Xiong S."/>
            <person name="Wang X."/>
            <person name="Wei L."/>
            <person name="Li C."/>
            <person name="Ma Q."/>
            <person name="Ju M."/>
            <person name="Zhao R."/>
            <person name="Li G."/>
            <person name="Mu C."/>
            <person name="Tian Q."/>
            <person name="Mei H."/>
            <person name="Zhang T."/>
            <person name="Gao T."/>
            <person name="Zhang H."/>
        </authorList>
    </citation>
    <scope>NUCLEOTIDE SEQUENCE</scope>
    <source>
        <strain evidence="3">K16</strain>
    </source>
</reference>
<name>A0AAE2BUC0_9LAMI</name>
<proteinExistence type="predicted"/>
<gene>
    <name evidence="3" type="ORF">Sango_1260500</name>
</gene>
<keyword evidence="4" id="KW-1185">Reference proteome</keyword>
<feature type="region of interest" description="Disordered" evidence="1">
    <location>
        <begin position="1"/>
        <end position="44"/>
    </location>
</feature>
<organism evidence="3 4">
    <name type="scientific">Sesamum angolense</name>
    <dbReference type="NCBI Taxonomy" id="2727404"/>
    <lineage>
        <taxon>Eukaryota</taxon>
        <taxon>Viridiplantae</taxon>
        <taxon>Streptophyta</taxon>
        <taxon>Embryophyta</taxon>
        <taxon>Tracheophyta</taxon>
        <taxon>Spermatophyta</taxon>
        <taxon>Magnoliopsida</taxon>
        <taxon>eudicotyledons</taxon>
        <taxon>Gunneridae</taxon>
        <taxon>Pentapetalae</taxon>
        <taxon>asterids</taxon>
        <taxon>lamiids</taxon>
        <taxon>Lamiales</taxon>
        <taxon>Pedaliaceae</taxon>
        <taxon>Sesamum</taxon>
    </lineage>
</organism>
<feature type="domain" description="Bifunctional inhibitor/plant lipid transfer protein/seed storage helical" evidence="2">
    <location>
        <begin position="181"/>
        <end position="262"/>
    </location>
</feature>
<dbReference type="Pfam" id="PF14547">
    <property type="entry name" value="Hydrophob_seed"/>
    <property type="match status" value="1"/>
</dbReference>
<feature type="region of interest" description="Disordered" evidence="1">
    <location>
        <begin position="143"/>
        <end position="179"/>
    </location>
</feature>
<feature type="compositionally biased region" description="Pro residues" evidence="1">
    <location>
        <begin position="143"/>
        <end position="175"/>
    </location>
</feature>
<dbReference type="SUPFAM" id="SSF47699">
    <property type="entry name" value="Bifunctional inhibitor/lipid-transfer protein/seed storage 2S albumin"/>
    <property type="match status" value="1"/>
</dbReference>
<dbReference type="AlphaFoldDB" id="A0AAE2BUC0"/>
<dbReference type="InterPro" id="IPR027923">
    <property type="entry name" value="Hydrophob_seed_dom"/>
</dbReference>
<feature type="compositionally biased region" description="Polar residues" evidence="1">
    <location>
        <begin position="7"/>
        <end position="34"/>
    </location>
</feature>
<accession>A0AAE2BUC0</accession>
<dbReference type="SMART" id="SM00499">
    <property type="entry name" value="AAI"/>
    <property type="match status" value="1"/>
</dbReference>
<protein>
    <submittedName>
        <fullName evidence="3">Proline-rich protein</fullName>
    </submittedName>
</protein>
<dbReference type="InterPro" id="IPR016140">
    <property type="entry name" value="Bifunc_inhib/LTP/seed_store"/>
</dbReference>
<dbReference type="Proteomes" id="UP001289374">
    <property type="component" value="Unassembled WGS sequence"/>
</dbReference>
<evidence type="ECO:0000256" key="1">
    <source>
        <dbReference type="SAM" id="MobiDB-lite"/>
    </source>
</evidence>
<evidence type="ECO:0000313" key="4">
    <source>
        <dbReference type="Proteomes" id="UP001289374"/>
    </source>
</evidence>
<dbReference type="InterPro" id="IPR036312">
    <property type="entry name" value="Bifun_inhib/LTP/seed_sf"/>
</dbReference>
<evidence type="ECO:0000259" key="2">
    <source>
        <dbReference type="SMART" id="SM00499"/>
    </source>
</evidence>
<comment type="caution">
    <text evidence="3">The sequence shown here is derived from an EMBL/GenBank/DDBJ whole genome shotgun (WGS) entry which is preliminary data.</text>
</comment>
<dbReference type="EMBL" id="JACGWL010000007">
    <property type="protein sequence ID" value="KAK4397850.1"/>
    <property type="molecule type" value="Genomic_DNA"/>
</dbReference>
<dbReference type="PANTHER" id="PTHR31731">
    <property type="match status" value="1"/>
</dbReference>
<evidence type="ECO:0000313" key="3">
    <source>
        <dbReference type="EMBL" id="KAK4397850.1"/>
    </source>
</evidence>
<sequence>MSILSLPYSSLQTTKTPSQIATQAPPQGKTTTPFPTEASGRKTTTLRPQTTTIHTQTPFVHPPVIPKPPSCTSDSLSSVIPKPPIVHPPIVYPPVIPKPPIVHPPIVYPPVIPKPPIVYPPVIPKPPIIYPPIIPKPPSTPKPPVVVPPPPPTVTPKPPPTETPCPPPPPSPSPPKAQETCPIDTLKLGACVDVLGGLVHIGIGSSAKDTCCPVLQGLVDLDAAICLCTTIKAKLLNINIILPIALEVLVDCGKTPPSGFQCPA</sequence>
<dbReference type="InterPro" id="IPR051636">
    <property type="entry name" value="Plant_LTP/defense-related"/>
</dbReference>
<dbReference type="PRINTS" id="PR01217">
    <property type="entry name" value="PRICHEXTENSN"/>
</dbReference>
<reference evidence="3" key="1">
    <citation type="submission" date="2020-06" db="EMBL/GenBank/DDBJ databases">
        <authorList>
            <person name="Li T."/>
            <person name="Hu X."/>
            <person name="Zhang T."/>
            <person name="Song X."/>
            <person name="Zhang H."/>
            <person name="Dai N."/>
            <person name="Sheng W."/>
            <person name="Hou X."/>
            <person name="Wei L."/>
        </authorList>
    </citation>
    <scope>NUCLEOTIDE SEQUENCE</scope>
    <source>
        <strain evidence="3">K16</strain>
        <tissue evidence="3">Leaf</tissue>
    </source>
</reference>